<evidence type="ECO:0000313" key="5">
    <source>
        <dbReference type="Proteomes" id="UP000095751"/>
    </source>
</evidence>
<gene>
    <name evidence="4" type="ORF">FRACYDRAFT_237063</name>
</gene>
<dbReference type="InterPro" id="IPR009057">
    <property type="entry name" value="Homeodomain-like_sf"/>
</dbReference>
<dbReference type="PROSITE" id="PS50090">
    <property type="entry name" value="MYB_LIKE"/>
    <property type="match status" value="1"/>
</dbReference>
<feature type="compositionally biased region" description="Basic and acidic residues" evidence="1">
    <location>
        <begin position="40"/>
        <end position="49"/>
    </location>
</feature>
<dbReference type="PROSITE" id="PS51294">
    <property type="entry name" value="HTH_MYB"/>
    <property type="match status" value="1"/>
</dbReference>
<dbReference type="EMBL" id="KV784356">
    <property type="protein sequence ID" value="OEU18783.1"/>
    <property type="molecule type" value="Genomic_DNA"/>
</dbReference>
<dbReference type="InterPro" id="IPR001005">
    <property type="entry name" value="SANT/Myb"/>
</dbReference>
<dbReference type="Gene3D" id="1.10.10.60">
    <property type="entry name" value="Homeodomain-like"/>
    <property type="match status" value="1"/>
</dbReference>
<feature type="domain" description="HTH myb-type" evidence="3">
    <location>
        <begin position="84"/>
        <end position="138"/>
    </location>
</feature>
<evidence type="ECO:0000259" key="3">
    <source>
        <dbReference type="PROSITE" id="PS51294"/>
    </source>
</evidence>
<dbReference type="SUPFAM" id="SSF46689">
    <property type="entry name" value="Homeodomain-like"/>
    <property type="match status" value="1"/>
</dbReference>
<feature type="compositionally biased region" description="Polar residues" evidence="1">
    <location>
        <begin position="76"/>
        <end position="87"/>
    </location>
</feature>
<dbReference type="CDD" id="cd00167">
    <property type="entry name" value="SANT"/>
    <property type="match status" value="1"/>
</dbReference>
<feature type="region of interest" description="Disordered" evidence="1">
    <location>
        <begin position="217"/>
        <end position="236"/>
    </location>
</feature>
<dbReference type="InterPro" id="IPR017930">
    <property type="entry name" value="Myb_dom"/>
</dbReference>
<feature type="region of interest" description="Disordered" evidence="1">
    <location>
        <begin position="20"/>
        <end position="89"/>
    </location>
</feature>
<accession>A0A1E7FLU8</accession>
<name>A0A1E7FLU8_9STRA</name>
<dbReference type="PANTHER" id="PTHR44042:SF67">
    <property type="entry name" value="MYB-LIKE PROTEIN I"/>
    <property type="match status" value="1"/>
</dbReference>
<dbReference type="OrthoDB" id="118550at2759"/>
<feature type="domain" description="Myb-like" evidence="2">
    <location>
        <begin position="83"/>
        <end position="134"/>
    </location>
</feature>
<feature type="compositionally biased region" description="Polar residues" evidence="1">
    <location>
        <begin position="217"/>
        <end position="226"/>
    </location>
</feature>
<evidence type="ECO:0000259" key="2">
    <source>
        <dbReference type="PROSITE" id="PS50090"/>
    </source>
</evidence>
<keyword evidence="5" id="KW-1185">Reference proteome</keyword>
<organism evidence="4 5">
    <name type="scientific">Fragilariopsis cylindrus CCMP1102</name>
    <dbReference type="NCBI Taxonomy" id="635003"/>
    <lineage>
        <taxon>Eukaryota</taxon>
        <taxon>Sar</taxon>
        <taxon>Stramenopiles</taxon>
        <taxon>Ochrophyta</taxon>
        <taxon>Bacillariophyta</taxon>
        <taxon>Bacillariophyceae</taxon>
        <taxon>Bacillariophycidae</taxon>
        <taxon>Bacillariales</taxon>
        <taxon>Bacillariaceae</taxon>
        <taxon>Fragilariopsis</taxon>
    </lineage>
</organism>
<dbReference type="AlphaFoldDB" id="A0A1E7FLU8"/>
<reference evidence="4 5" key="1">
    <citation type="submission" date="2016-09" db="EMBL/GenBank/DDBJ databases">
        <title>Extensive genetic diversity and differential bi-allelic expression allows diatom success in the polar Southern Ocean.</title>
        <authorList>
            <consortium name="DOE Joint Genome Institute"/>
            <person name="Mock T."/>
            <person name="Otillar R.P."/>
            <person name="Strauss J."/>
            <person name="Dupont C."/>
            <person name="Frickenhaus S."/>
            <person name="Maumus F."/>
            <person name="Mcmullan M."/>
            <person name="Sanges R."/>
            <person name="Schmutz J."/>
            <person name="Toseland A."/>
            <person name="Valas R."/>
            <person name="Veluchamy A."/>
            <person name="Ward B.J."/>
            <person name="Allen A."/>
            <person name="Barry K."/>
            <person name="Falciatore A."/>
            <person name="Ferrante M."/>
            <person name="Fortunato A.E."/>
            <person name="Gloeckner G."/>
            <person name="Gruber A."/>
            <person name="Hipkin R."/>
            <person name="Janech M."/>
            <person name="Kroth P."/>
            <person name="Leese F."/>
            <person name="Lindquist E."/>
            <person name="Lyon B.R."/>
            <person name="Martin J."/>
            <person name="Mayer C."/>
            <person name="Parker M."/>
            <person name="Quesneville H."/>
            <person name="Raymond J."/>
            <person name="Uhlig C."/>
            <person name="Valentin K.U."/>
            <person name="Worden A.Z."/>
            <person name="Armbrust E.V."/>
            <person name="Bowler C."/>
            <person name="Green B."/>
            <person name="Moulton V."/>
            <person name="Van Oosterhout C."/>
            <person name="Grigoriev I."/>
        </authorList>
    </citation>
    <scope>NUCLEOTIDE SEQUENCE [LARGE SCALE GENOMIC DNA]</scope>
    <source>
        <strain evidence="4 5">CCMP1102</strain>
    </source>
</reference>
<dbReference type="SMART" id="SM00717">
    <property type="entry name" value="SANT"/>
    <property type="match status" value="1"/>
</dbReference>
<protein>
    <submittedName>
        <fullName evidence="4">Uncharacterized protein</fullName>
    </submittedName>
</protein>
<evidence type="ECO:0000256" key="1">
    <source>
        <dbReference type="SAM" id="MobiDB-lite"/>
    </source>
</evidence>
<feature type="compositionally biased region" description="Low complexity" evidence="1">
    <location>
        <begin position="54"/>
        <end position="66"/>
    </location>
</feature>
<dbReference type="Proteomes" id="UP000095751">
    <property type="component" value="Unassembled WGS sequence"/>
</dbReference>
<proteinExistence type="predicted"/>
<dbReference type="PANTHER" id="PTHR44042">
    <property type="entry name" value="DUPLICATED HOMEODOMAIN-LIKE SUPERFAMILY PROTEIN-RELATED"/>
    <property type="match status" value="1"/>
</dbReference>
<evidence type="ECO:0000313" key="4">
    <source>
        <dbReference type="EMBL" id="OEU18783.1"/>
    </source>
</evidence>
<dbReference type="InParanoid" id="A0A1E7FLU8"/>
<sequence length="299" mass="33202">MLDERQKQAEMDCEIAFRKEEHVAISSESDADVTPSMDDNIVKEPKEQQQDDGSSSSNNNNNNNNNFTPIAPKPPITNNNDGPQTLRSGRWTPDEKCLFLYGLRMFGKGRWKKMSCFLPHRSLVQIKSHAQKVLKRQQAGENIFRRLEDNYHEIDNLVVQAARQRDALRLAGIDVNNNNNSTTSKITKITTTKSSSSVAAAAAITCSITGKCTNKQQNEVKSTSAASPKKREQRQCETIQTQTQVQEVQENIISESINNNRSSSNAVDPEYQTSDGSVLAAAVLCQLSSIGGAWMGPRR</sequence>
<dbReference type="Pfam" id="PF00249">
    <property type="entry name" value="Myb_DNA-binding"/>
    <property type="match status" value="1"/>
</dbReference>
<dbReference type="KEGG" id="fcy:FRACYDRAFT_237063"/>